<dbReference type="RefSeq" id="WP_142899601.1">
    <property type="nucleotide sequence ID" value="NZ_ML660065.1"/>
</dbReference>
<keyword evidence="1" id="KW-1133">Transmembrane helix</keyword>
<gene>
    <name evidence="2" type="ORF">FKG95_27115</name>
</gene>
<feature type="transmembrane region" description="Helical" evidence="1">
    <location>
        <begin position="166"/>
        <end position="186"/>
    </location>
</feature>
<evidence type="ECO:0008006" key="4">
    <source>
        <dbReference type="Google" id="ProtNLM"/>
    </source>
</evidence>
<dbReference type="OrthoDB" id="1437042at2"/>
<dbReference type="InterPro" id="IPR045708">
    <property type="entry name" value="DUF6064"/>
</dbReference>
<reference evidence="2 3" key="1">
    <citation type="submission" date="2019-06" db="EMBL/GenBank/DDBJ databases">
        <title>Whole genome sequence for Rhodospirillaceae sp. R148.</title>
        <authorList>
            <person name="Wang G."/>
        </authorList>
    </citation>
    <scope>NUCLEOTIDE SEQUENCE [LARGE SCALE GENOMIC DNA]</scope>
    <source>
        <strain evidence="2 3">R148</strain>
    </source>
</reference>
<protein>
    <recommendedName>
        <fullName evidence="4">MFS transporter permease</fullName>
    </recommendedName>
</protein>
<feature type="transmembrane region" description="Helical" evidence="1">
    <location>
        <begin position="20"/>
        <end position="39"/>
    </location>
</feature>
<feature type="transmembrane region" description="Helical" evidence="1">
    <location>
        <begin position="113"/>
        <end position="133"/>
    </location>
</feature>
<evidence type="ECO:0000256" key="1">
    <source>
        <dbReference type="SAM" id="Phobius"/>
    </source>
</evidence>
<evidence type="ECO:0000313" key="3">
    <source>
        <dbReference type="Proteomes" id="UP000315252"/>
    </source>
</evidence>
<feature type="transmembrane region" description="Helical" evidence="1">
    <location>
        <begin position="139"/>
        <end position="159"/>
    </location>
</feature>
<dbReference type="EMBL" id="VHSH01000014">
    <property type="protein sequence ID" value="TQV71308.1"/>
    <property type="molecule type" value="Genomic_DNA"/>
</dbReference>
<proteinExistence type="predicted"/>
<evidence type="ECO:0000313" key="2">
    <source>
        <dbReference type="EMBL" id="TQV71308.1"/>
    </source>
</evidence>
<keyword evidence="3" id="KW-1185">Reference proteome</keyword>
<dbReference type="Pfam" id="PF19540">
    <property type="entry name" value="DUF6064"/>
    <property type="match status" value="1"/>
</dbReference>
<dbReference type="Proteomes" id="UP000315252">
    <property type="component" value="Unassembled WGS sequence"/>
</dbReference>
<feature type="transmembrane region" description="Helical" evidence="1">
    <location>
        <begin position="72"/>
        <end position="92"/>
    </location>
</feature>
<keyword evidence="1" id="KW-0472">Membrane</keyword>
<keyword evidence="1" id="KW-0812">Transmembrane</keyword>
<accession>A0A545T247</accession>
<feature type="transmembrane region" description="Helical" evidence="1">
    <location>
        <begin position="192"/>
        <end position="208"/>
    </location>
</feature>
<dbReference type="AlphaFoldDB" id="A0A545T247"/>
<feature type="transmembrane region" description="Helical" evidence="1">
    <location>
        <begin position="48"/>
        <end position="66"/>
    </location>
</feature>
<organism evidence="2 3">
    <name type="scientific">Denitrobaculum tricleocarpae</name>
    <dbReference type="NCBI Taxonomy" id="2591009"/>
    <lineage>
        <taxon>Bacteria</taxon>
        <taxon>Pseudomonadati</taxon>
        <taxon>Pseudomonadota</taxon>
        <taxon>Alphaproteobacteria</taxon>
        <taxon>Rhodospirillales</taxon>
        <taxon>Rhodospirillaceae</taxon>
        <taxon>Denitrobaculum</taxon>
    </lineage>
</organism>
<name>A0A545T247_9PROT</name>
<sequence length="211" mass="22886">MIPFSADVFFNFLAQYNAAIWPAQLVASFMALAAVRLVIWPLQNSGRIIAAILAFFWIWTGTVYHLNFFALINFWDLGFGVLFLLQALLLLWSGVIRNRLNPAQKAPKAISRAGQITLAAALVIYPLLAAGFGRGLAEIAWVGTGPAPTLLLTLGLLALAGGGRLWGLLIIPLFCCLTGSLFATLLPLPQDWILLPAALGIVWVFVISRKA</sequence>
<comment type="caution">
    <text evidence="2">The sequence shown here is derived from an EMBL/GenBank/DDBJ whole genome shotgun (WGS) entry which is preliminary data.</text>
</comment>